<keyword evidence="1" id="KW-1133">Transmembrane helix</keyword>
<comment type="caution">
    <text evidence="2">The sequence shown here is derived from an EMBL/GenBank/DDBJ whole genome shotgun (WGS) entry which is preliminary data.</text>
</comment>
<evidence type="ECO:0000313" key="3">
    <source>
        <dbReference type="Proteomes" id="UP000789706"/>
    </source>
</evidence>
<dbReference type="EMBL" id="CAJVPK010000487">
    <property type="protein sequence ID" value="CAG8516670.1"/>
    <property type="molecule type" value="Genomic_DNA"/>
</dbReference>
<sequence length="101" mass="11572">MVEPISISFIIVAAVILAFTTFDNPVICSLPTCIDGDDDNNNTTFQVIMDDESYDTDVEATEYDYLEFMIGIMKKIMIWTIVVIILQGRQFVERIENSFFN</sequence>
<dbReference type="OrthoDB" id="2476614at2759"/>
<gene>
    <name evidence="2" type="ORF">DEBURN_LOCUS5452</name>
</gene>
<proteinExistence type="predicted"/>
<evidence type="ECO:0000256" key="1">
    <source>
        <dbReference type="SAM" id="Phobius"/>
    </source>
</evidence>
<protein>
    <submittedName>
        <fullName evidence="2">3289_t:CDS:1</fullName>
    </submittedName>
</protein>
<evidence type="ECO:0000313" key="2">
    <source>
        <dbReference type="EMBL" id="CAG8516670.1"/>
    </source>
</evidence>
<keyword evidence="1" id="KW-0812">Transmembrane</keyword>
<feature type="transmembrane region" description="Helical" evidence="1">
    <location>
        <begin position="65"/>
        <end position="86"/>
    </location>
</feature>
<dbReference type="AlphaFoldDB" id="A0A9N9A3S8"/>
<keyword evidence="1" id="KW-0472">Membrane</keyword>
<organism evidence="2 3">
    <name type="scientific">Diversispora eburnea</name>
    <dbReference type="NCBI Taxonomy" id="1213867"/>
    <lineage>
        <taxon>Eukaryota</taxon>
        <taxon>Fungi</taxon>
        <taxon>Fungi incertae sedis</taxon>
        <taxon>Mucoromycota</taxon>
        <taxon>Glomeromycotina</taxon>
        <taxon>Glomeromycetes</taxon>
        <taxon>Diversisporales</taxon>
        <taxon>Diversisporaceae</taxon>
        <taxon>Diversispora</taxon>
    </lineage>
</organism>
<dbReference type="Proteomes" id="UP000789706">
    <property type="component" value="Unassembled WGS sequence"/>
</dbReference>
<name>A0A9N9A3S8_9GLOM</name>
<reference evidence="2" key="1">
    <citation type="submission" date="2021-06" db="EMBL/GenBank/DDBJ databases">
        <authorList>
            <person name="Kallberg Y."/>
            <person name="Tangrot J."/>
            <person name="Rosling A."/>
        </authorList>
    </citation>
    <scope>NUCLEOTIDE SEQUENCE</scope>
    <source>
        <strain evidence="2">AZ414A</strain>
    </source>
</reference>
<feature type="transmembrane region" description="Helical" evidence="1">
    <location>
        <begin position="5"/>
        <end position="22"/>
    </location>
</feature>
<keyword evidence="3" id="KW-1185">Reference proteome</keyword>
<accession>A0A9N9A3S8</accession>